<gene>
    <name evidence="1" type="ORF">HRI_001707800</name>
</gene>
<dbReference type="PANTHER" id="PTHR36617">
    <property type="entry name" value="PROTEIN, PUTATIVE-RELATED"/>
    <property type="match status" value="1"/>
</dbReference>
<dbReference type="PANTHER" id="PTHR36617:SF5">
    <property type="entry name" value="OS05G0421675 PROTEIN"/>
    <property type="match status" value="1"/>
</dbReference>
<organism evidence="1 2">
    <name type="scientific">Hibiscus trionum</name>
    <name type="common">Flower of an hour</name>
    <dbReference type="NCBI Taxonomy" id="183268"/>
    <lineage>
        <taxon>Eukaryota</taxon>
        <taxon>Viridiplantae</taxon>
        <taxon>Streptophyta</taxon>
        <taxon>Embryophyta</taxon>
        <taxon>Tracheophyta</taxon>
        <taxon>Spermatophyta</taxon>
        <taxon>Magnoliopsida</taxon>
        <taxon>eudicotyledons</taxon>
        <taxon>Gunneridae</taxon>
        <taxon>Pentapetalae</taxon>
        <taxon>rosids</taxon>
        <taxon>malvids</taxon>
        <taxon>Malvales</taxon>
        <taxon>Malvaceae</taxon>
        <taxon>Malvoideae</taxon>
        <taxon>Hibiscus</taxon>
    </lineage>
</organism>
<reference evidence="1" key="1">
    <citation type="submission" date="2023-05" db="EMBL/GenBank/DDBJ databases">
        <title>Genome and transcriptome analyses reveal genes involved in the formation of fine ridges on petal epidermal cells in Hibiscus trionum.</title>
        <authorList>
            <person name="Koshimizu S."/>
            <person name="Masuda S."/>
            <person name="Ishii T."/>
            <person name="Shirasu K."/>
            <person name="Hoshino A."/>
            <person name="Arita M."/>
        </authorList>
    </citation>
    <scope>NUCLEOTIDE SEQUENCE</scope>
    <source>
        <strain evidence="1">Hamamatsu line</strain>
    </source>
</reference>
<protein>
    <submittedName>
        <fullName evidence="1">Uncharacterized protein</fullName>
    </submittedName>
</protein>
<comment type="caution">
    <text evidence="1">The sequence shown here is derived from an EMBL/GenBank/DDBJ whole genome shotgun (WGS) entry which is preliminary data.</text>
</comment>
<accession>A0A9W7HM71</accession>
<dbReference type="EMBL" id="BSYR01000017">
    <property type="protein sequence ID" value="GMI80385.1"/>
    <property type="molecule type" value="Genomic_DNA"/>
</dbReference>
<evidence type="ECO:0000313" key="1">
    <source>
        <dbReference type="EMBL" id="GMI80385.1"/>
    </source>
</evidence>
<name>A0A9W7HM71_HIBTR</name>
<proteinExistence type="predicted"/>
<dbReference type="AlphaFoldDB" id="A0A9W7HM71"/>
<sequence length="176" mass="21017">MIAQFLWGSSNKKTIHWVRWELAARPKEIGGLGFFDLKVRNRSFLNKWIWRFSFEEDSLWRKVVTIKYGYDPKSLIPAQKNPRELSWMWRNIVEPVNDLSDKFVKNLRVVLGDGTKINFWKDLWVGSAPLKQSFPRIYALAIKKEGKVVEFGRKTNARWSWSIELRRGVFNWERNQ</sequence>
<dbReference type="OrthoDB" id="1002578at2759"/>
<keyword evidence="2" id="KW-1185">Reference proteome</keyword>
<evidence type="ECO:0000313" key="2">
    <source>
        <dbReference type="Proteomes" id="UP001165190"/>
    </source>
</evidence>
<dbReference type="Proteomes" id="UP001165190">
    <property type="component" value="Unassembled WGS sequence"/>
</dbReference>